<dbReference type="AlphaFoldDB" id="A0A8B9MXL0"/>
<keyword evidence="12" id="KW-0407">Ion channel</keyword>
<evidence type="ECO:0000313" key="14">
    <source>
        <dbReference type="Ensembl" id="ENSANIP00000011286.1"/>
    </source>
</evidence>
<keyword evidence="8 13" id="KW-0472">Membrane</keyword>
<comment type="subcellular location">
    <subcellularLocation>
        <location evidence="1">Cell membrane</location>
        <topology evidence="1">Multi-pass membrane protein</topology>
    </subcellularLocation>
</comment>
<dbReference type="GO" id="GO:0005886">
    <property type="term" value="C:plasma membrane"/>
    <property type="evidence" value="ECO:0007669"/>
    <property type="project" value="UniProtKB-SubCell"/>
</dbReference>
<dbReference type="Ensembl" id="ENSANIT00000011675.1">
    <property type="protein sequence ID" value="ENSANIP00000011286.1"/>
    <property type="gene ID" value="ENSANIG00000007640.1"/>
</dbReference>
<keyword evidence="10" id="KW-0325">Glycoprotein</keyword>
<name>A0A8B9MXL0_9AVES</name>
<reference evidence="14" key="2">
    <citation type="submission" date="2025-09" db="UniProtKB">
        <authorList>
            <consortium name="Ensembl"/>
        </authorList>
    </citation>
    <scope>IDENTIFICATION</scope>
</reference>
<evidence type="ECO:0000256" key="9">
    <source>
        <dbReference type="ARBA" id="ARBA00023173"/>
    </source>
</evidence>
<reference evidence="14" key="1">
    <citation type="submission" date="2025-08" db="UniProtKB">
        <authorList>
            <consortium name="Ensembl"/>
        </authorList>
    </citation>
    <scope>IDENTIFICATION</scope>
</reference>
<accession>A0A8B9MXL0</accession>
<proteinExistence type="inferred from homology"/>
<comment type="similarity">
    <text evidence="2">Belongs to the tweety family.</text>
</comment>
<evidence type="ECO:0000256" key="11">
    <source>
        <dbReference type="ARBA" id="ARBA00023214"/>
    </source>
</evidence>
<sequence>MAGVSYSPPWWVSLLHRLPHLSLRWELTAADFRPHDAEYQQVGPRTGSLFLCVCVCGGLCPAWGPLAARPGGVCTPVGRAGQGARRGARPAWDRLMHESSVSIKCMGRCSQKTCVPLFFFLMLLSLYPVLGWLGM</sequence>
<dbReference type="Proteomes" id="UP000694541">
    <property type="component" value="Unplaced"/>
</dbReference>
<keyword evidence="15" id="KW-1185">Reference proteome</keyword>
<keyword evidence="5 13" id="KW-0812">Transmembrane</keyword>
<evidence type="ECO:0000256" key="5">
    <source>
        <dbReference type="ARBA" id="ARBA00022692"/>
    </source>
</evidence>
<organism evidence="14 15">
    <name type="scientific">Accipiter nisus</name>
    <name type="common">Eurasian sparrowhawk</name>
    <dbReference type="NCBI Taxonomy" id="211598"/>
    <lineage>
        <taxon>Eukaryota</taxon>
        <taxon>Metazoa</taxon>
        <taxon>Chordata</taxon>
        <taxon>Craniata</taxon>
        <taxon>Vertebrata</taxon>
        <taxon>Euteleostomi</taxon>
        <taxon>Archelosauria</taxon>
        <taxon>Archosauria</taxon>
        <taxon>Dinosauria</taxon>
        <taxon>Saurischia</taxon>
        <taxon>Theropoda</taxon>
        <taxon>Coelurosauria</taxon>
        <taxon>Aves</taxon>
        <taxon>Neognathae</taxon>
        <taxon>Neoaves</taxon>
        <taxon>Telluraves</taxon>
        <taxon>Accipitrimorphae</taxon>
        <taxon>Accipitriformes</taxon>
        <taxon>Accipitridae</taxon>
        <taxon>Accipitrinae</taxon>
        <taxon>Accipiter</taxon>
    </lineage>
</organism>
<evidence type="ECO:0000256" key="13">
    <source>
        <dbReference type="SAM" id="Phobius"/>
    </source>
</evidence>
<dbReference type="InterPro" id="IPR006990">
    <property type="entry name" value="Tweety"/>
</dbReference>
<keyword evidence="6 13" id="KW-1133">Transmembrane helix</keyword>
<evidence type="ECO:0000313" key="15">
    <source>
        <dbReference type="Proteomes" id="UP000694541"/>
    </source>
</evidence>
<keyword evidence="9" id="KW-0869">Chloride channel</keyword>
<protein>
    <submittedName>
        <fullName evidence="14">Uncharacterized protein</fullName>
    </submittedName>
</protein>
<feature type="transmembrane region" description="Helical" evidence="13">
    <location>
        <begin position="114"/>
        <end position="133"/>
    </location>
</feature>
<evidence type="ECO:0000256" key="4">
    <source>
        <dbReference type="ARBA" id="ARBA00022475"/>
    </source>
</evidence>
<keyword evidence="7" id="KW-0406">Ion transport</keyword>
<keyword evidence="3" id="KW-0813">Transport</keyword>
<evidence type="ECO:0000256" key="2">
    <source>
        <dbReference type="ARBA" id="ARBA00009849"/>
    </source>
</evidence>
<evidence type="ECO:0000256" key="7">
    <source>
        <dbReference type="ARBA" id="ARBA00023065"/>
    </source>
</evidence>
<dbReference type="Pfam" id="PF04906">
    <property type="entry name" value="Tweety"/>
    <property type="match status" value="1"/>
</dbReference>
<dbReference type="GO" id="GO:0005254">
    <property type="term" value="F:chloride channel activity"/>
    <property type="evidence" value="ECO:0007669"/>
    <property type="project" value="UniProtKB-KW"/>
</dbReference>
<evidence type="ECO:0000256" key="3">
    <source>
        <dbReference type="ARBA" id="ARBA00022448"/>
    </source>
</evidence>
<keyword evidence="4" id="KW-1003">Cell membrane</keyword>
<dbReference type="GO" id="GO:0034707">
    <property type="term" value="C:chloride channel complex"/>
    <property type="evidence" value="ECO:0007669"/>
    <property type="project" value="UniProtKB-KW"/>
</dbReference>
<evidence type="ECO:0000256" key="6">
    <source>
        <dbReference type="ARBA" id="ARBA00022989"/>
    </source>
</evidence>
<keyword evidence="11" id="KW-0868">Chloride</keyword>
<evidence type="ECO:0000256" key="10">
    <source>
        <dbReference type="ARBA" id="ARBA00023180"/>
    </source>
</evidence>
<evidence type="ECO:0000256" key="1">
    <source>
        <dbReference type="ARBA" id="ARBA00004651"/>
    </source>
</evidence>
<evidence type="ECO:0000256" key="8">
    <source>
        <dbReference type="ARBA" id="ARBA00023136"/>
    </source>
</evidence>
<evidence type="ECO:0000256" key="12">
    <source>
        <dbReference type="ARBA" id="ARBA00023303"/>
    </source>
</evidence>